<feature type="region of interest" description="Disordered" evidence="1">
    <location>
        <begin position="17"/>
        <end position="64"/>
    </location>
</feature>
<name>A0A5B8XU57_9DELT</name>
<evidence type="ECO:0000313" key="2">
    <source>
        <dbReference type="EMBL" id="QED29034.1"/>
    </source>
</evidence>
<dbReference type="PROSITE" id="PS51257">
    <property type="entry name" value="PROKAR_LIPOPROTEIN"/>
    <property type="match status" value="1"/>
</dbReference>
<keyword evidence="3" id="KW-1185">Reference proteome</keyword>
<accession>A0A5B8XU57</accession>
<dbReference type="RefSeq" id="WP_146961989.1">
    <property type="nucleotide sequence ID" value="NZ_CP042467.1"/>
</dbReference>
<dbReference type="Proteomes" id="UP000321595">
    <property type="component" value="Chromosome"/>
</dbReference>
<protein>
    <submittedName>
        <fullName evidence="2">Uncharacterized protein</fullName>
    </submittedName>
</protein>
<reference evidence="2 3" key="1">
    <citation type="submission" date="2019-08" db="EMBL/GenBank/DDBJ databases">
        <authorList>
            <person name="Liang Q."/>
        </authorList>
    </citation>
    <scope>NUCLEOTIDE SEQUENCE [LARGE SCALE GENOMIC DNA]</scope>
    <source>
        <strain evidence="2 3">V1718</strain>
    </source>
</reference>
<dbReference type="AlphaFoldDB" id="A0A5B8XU57"/>
<organism evidence="2 3">
    <name type="scientific">Microvenator marinus</name>
    <dbReference type="NCBI Taxonomy" id="2600177"/>
    <lineage>
        <taxon>Bacteria</taxon>
        <taxon>Deltaproteobacteria</taxon>
        <taxon>Bradymonadales</taxon>
        <taxon>Microvenatoraceae</taxon>
        <taxon>Microvenator</taxon>
    </lineage>
</organism>
<proteinExistence type="predicted"/>
<evidence type="ECO:0000256" key="1">
    <source>
        <dbReference type="SAM" id="MobiDB-lite"/>
    </source>
</evidence>
<dbReference type="EMBL" id="CP042467">
    <property type="protein sequence ID" value="QED29034.1"/>
    <property type="molecule type" value="Genomic_DNA"/>
</dbReference>
<evidence type="ECO:0000313" key="3">
    <source>
        <dbReference type="Proteomes" id="UP000321595"/>
    </source>
</evidence>
<feature type="compositionally biased region" description="Polar residues" evidence="1">
    <location>
        <begin position="28"/>
        <end position="42"/>
    </location>
</feature>
<sequence>MKNLWILASALLIGCSAPQDSKPVADEGQTSQELESQPSEMHSSLRGEEGSELPPPTREKVVKEKPKPVVQRVVVATPRARGVVLFESELEFLRGALESRLQADDLFEIKDHSELEDEMKVLKKGKLPNQKACKVLPDPFLAAAGFEGVNVVWPSLVCGAEKCTLKATSGPQTRIYELSANPENWAEELTSAAAVAKEAEVEGTSVELGKYKEPYLVVEDIDGTWDESFQKPLQRAAKQARRCDEGPDRFLVSIAESGKVNSCESDRRHTRKPKSEDCFCKALKRVRFPKVEKKSGERRFSGHLKVLAKKENEARAQSKRAELQLLSSDDPIAHLNSIHLNEKNLRKCADLTEAPTEVGFILEVAGQGEHVAHSTSWTGEVSPELKSCVKGLLRGVTMDCPATERATVRGRIVLRPE</sequence>
<gene>
    <name evidence="2" type="ORF">FRD01_17670</name>
</gene>
<dbReference type="KEGG" id="bbae:FRD01_17670"/>